<evidence type="ECO:0000256" key="2">
    <source>
        <dbReference type="ARBA" id="ARBA00022670"/>
    </source>
</evidence>
<comment type="caution">
    <text evidence="8">The sequence shown here is derived from an EMBL/GenBank/DDBJ whole genome shotgun (WGS) entry which is preliminary data.</text>
</comment>
<comment type="similarity">
    <text evidence="1 5">Belongs to the peptidase S8 family.</text>
</comment>
<dbReference type="InterPro" id="IPR036852">
    <property type="entry name" value="Peptidase_S8/S53_dom_sf"/>
</dbReference>
<evidence type="ECO:0000256" key="4">
    <source>
        <dbReference type="ARBA" id="ARBA00022825"/>
    </source>
</evidence>
<name>A0A8H3J8P9_9LECA</name>
<comment type="caution">
    <text evidence="5">Lacks conserved residue(s) required for the propagation of feature annotation.</text>
</comment>
<dbReference type="PROSITE" id="PS51892">
    <property type="entry name" value="SUBTILASE"/>
    <property type="match status" value="1"/>
</dbReference>
<dbReference type="GO" id="GO:0004252">
    <property type="term" value="F:serine-type endopeptidase activity"/>
    <property type="evidence" value="ECO:0007669"/>
    <property type="project" value="InterPro"/>
</dbReference>
<dbReference type="InterPro" id="IPR050131">
    <property type="entry name" value="Peptidase_S8_subtilisin-like"/>
</dbReference>
<dbReference type="InterPro" id="IPR023828">
    <property type="entry name" value="Peptidase_S8_Ser-AS"/>
</dbReference>
<evidence type="ECO:0000313" key="9">
    <source>
        <dbReference type="Proteomes" id="UP000664203"/>
    </source>
</evidence>
<dbReference type="Pfam" id="PF00082">
    <property type="entry name" value="Peptidase_S8"/>
    <property type="match status" value="1"/>
</dbReference>
<dbReference type="PROSITE" id="PS00138">
    <property type="entry name" value="SUBTILASE_SER"/>
    <property type="match status" value="1"/>
</dbReference>
<gene>
    <name evidence="8" type="ORF">ALECFALPRED_009778</name>
</gene>
<evidence type="ECO:0000256" key="1">
    <source>
        <dbReference type="ARBA" id="ARBA00011073"/>
    </source>
</evidence>
<dbReference type="SUPFAM" id="SSF52743">
    <property type="entry name" value="Subtilisin-like"/>
    <property type="match status" value="1"/>
</dbReference>
<evidence type="ECO:0000256" key="5">
    <source>
        <dbReference type="PROSITE-ProRule" id="PRU01240"/>
    </source>
</evidence>
<feature type="signal peptide" evidence="6">
    <location>
        <begin position="1"/>
        <end position="21"/>
    </location>
</feature>
<evidence type="ECO:0000256" key="6">
    <source>
        <dbReference type="SAM" id="SignalP"/>
    </source>
</evidence>
<dbReference type="Proteomes" id="UP000664203">
    <property type="component" value="Unassembled WGS sequence"/>
</dbReference>
<keyword evidence="3" id="KW-0378">Hydrolase</keyword>
<dbReference type="PANTHER" id="PTHR43806">
    <property type="entry name" value="PEPTIDASE S8"/>
    <property type="match status" value="1"/>
</dbReference>
<dbReference type="PANTHER" id="PTHR43806:SF11">
    <property type="entry name" value="CEREVISIN-RELATED"/>
    <property type="match status" value="1"/>
</dbReference>
<dbReference type="GO" id="GO:0006508">
    <property type="term" value="P:proteolysis"/>
    <property type="evidence" value="ECO:0007669"/>
    <property type="project" value="UniProtKB-KW"/>
</dbReference>
<evidence type="ECO:0000256" key="3">
    <source>
        <dbReference type="ARBA" id="ARBA00022801"/>
    </source>
</evidence>
<keyword evidence="4" id="KW-0720">Serine protease</keyword>
<organism evidence="8 9">
    <name type="scientific">Alectoria fallacina</name>
    <dbReference type="NCBI Taxonomy" id="1903189"/>
    <lineage>
        <taxon>Eukaryota</taxon>
        <taxon>Fungi</taxon>
        <taxon>Dikarya</taxon>
        <taxon>Ascomycota</taxon>
        <taxon>Pezizomycotina</taxon>
        <taxon>Lecanoromycetes</taxon>
        <taxon>OSLEUM clade</taxon>
        <taxon>Lecanoromycetidae</taxon>
        <taxon>Lecanorales</taxon>
        <taxon>Lecanorineae</taxon>
        <taxon>Parmeliaceae</taxon>
        <taxon>Alectoria</taxon>
    </lineage>
</organism>
<feature type="domain" description="Peptidase S8/S53" evidence="7">
    <location>
        <begin position="170"/>
        <end position="407"/>
    </location>
</feature>
<feature type="chain" id="PRO_5034533403" description="Peptidase S8/S53 domain-containing protein" evidence="6">
    <location>
        <begin position="22"/>
        <end position="474"/>
    </location>
</feature>
<accession>A0A8H3J8P9</accession>
<proteinExistence type="inferred from homology"/>
<evidence type="ECO:0000313" key="8">
    <source>
        <dbReference type="EMBL" id="CAF9942503.1"/>
    </source>
</evidence>
<keyword evidence="2" id="KW-0645">Protease</keyword>
<protein>
    <recommendedName>
        <fullName evidence="7">Peptidase S8/S53 domain-containing protein</fullName>
    </recommendedName>
</protein>
<evidence type="ECO:0000259" key="7">
    <source>
        <dbReference type="Pfam" id="PF00082"/>
    </source>
</evidence>
<keyword evidence="6" id="KW-0732">Signal</keyword>
<sequence length="474" mass="51688">MHFVSLRAGLALAIALSTVIADLDRPGDEEYIIWPVNPINPEAVQFITSALESKAGGQAEVYTSIVPRRPSPLYWLARLPVKEVGAIRSISGVKSIYLNKEAAIPFFSHRSPEANATFPNYEKFATQTLPATELRVISQPSGSAKIDRYRNYVYRTDKRKEIYIYHAELGINADHEDFQGVPIEWDWTDLQIRKGGRAKGEAPSGYFGHSTCTASKAAGRKYGSAKQERLVVVKMPDYTTASLAEIMWTIYNHVYDNGRRDRSVVTISWGSIVPVAFPLDPQNDLWLAVYQAMTALWSLGVVIVCAAGNSAQTLNAAGRWRTLVDTAPAVFQLYAAFPPMVVVGNVDNYGKRYPTSQRTGRGDQPQVHAPGVEIQCASPTSTSDYRFDTGTSFSAPLVAGVVAELMAVGEIGVGMLPEIAVIGVTTMLGWTRPNGGEYVIWDLVPPAINPPGWGFLNASLSGSVANLSDTILTQ</sequence>
<dbReference type="Gene3D" id="3.40.50.200">
    <property type="entry name" value="Peptidase S8/S53 domain"/>
    <property type="match status" value="1"/>
</dbReference>
<keyword evidence="9" id="KW-1185">Reference proteome</keyword>
<dbReference type="InterPro" id="IPR000209">
    <property type="entry name" value="Peptidase_S8/S53_dom"/>
</dbReference>
<dbReference type="OrthoDB" id="1896086at2759"/>
<dbReference type="EMBL" id="CAJPDR010000762">
    <property type="protein sequence ID" value="CAF9942503.1"/>
    <property type="molecule type" value="Genomic_DNA"/>
</dbReference>
<dbReference type="AlphaFoldDB" id="A0A8H3J8P9"/>
<reference evidence="8" key="1">
    <citation type="submission" date="2021-03" db="EMBL/GenBank/DDBJ databases">
        <authorList>
            <person name="Tagirdzhanova G."/>
        </authorList>
    </citation>
    <scope>NUCLEOTIDE SEQUENCE</scope>
</reference>